<dbReference type="EMBL" id="CACTIH010006873">
    <property type="protein sequence ID" value="CAA3004920.1"/>
    <property type="molecule type" value="Genomic_DNA"/>
</dbReference>
<dbReference type="GO" id="GO:0016197">
    <property type="term" value="P:endosomal transport"/>
    <property type="evidence" value="ECO:0007669"/>
    <property type="project" value="TreeGrafter"/>
</dbReference>
<dbReference type="GO" id="GO:0005768">
    <property type="term" value="C:endosome"/>
    <property type="evidence" value="ECO:0007669"/>
    <property type="project" value="TreeGrafter"/>
</dbReference>
<name>A0A8S0TM31_OLEEU</name>
<dbReference type="OrthoDB" id="10261210at2759"/>
<comment type="caution">
    <text evidence="2">The sequence shown here is derived from an EMBL/GenBank/DDBJ whole genome shotgun (WGS) entry which is preliminary data.</text>
</comment>
<gene>
    <name evidence="2" type="ORF">OLEA9_A114968</name>
</gene>
<reference evidence="2 3" key="1">
    <citation type="submission" date="2019-12" db="EMBL/GenBank/DDBJ databases">
        <authorList>
            <person name="Alioto T."/>
            <person name="Alioto T."/>
            <person name="Gomez Garrido J."/>
        </authorList>
    </citation>
    <scope>NUCLEOTIDE SEQUENCE [LARGE SCALE GENOMIC DNA]</scope>
</reference>
<dbReference type="InterPro" id="IPR027307">
    <property type="entry name" value="WASH7"/>
</dbReference>
<dbReference type="PANTHER" id="PTHR31409:SF0">
    <property type="entry name" value="WASH COMPLEX SUBUNIT 4"/>
    <property type="match status" value="1"/>
</dbReference>
<evidence type="ECO:0000313" key="3">
    <source>
        <dbReference type="Proteomes" id="UP000594638"/>
    </source>
</evidence>
<protein>
    <recommendedName>
        <fullName evidence="1">WASH complex subunit 4 N-terminal domain-containing protein</fullName>
    </recommendedName>
</protein>
<dbReference type="InterPro" id="IPR028191">
    <property type="entry name" value="WASH-4_N"/>
</dbReference>
<dbReference type="GO" id="GO:0007032">
    <property type="term" value="P:endosome organization"/>
    <property type="evidence" value="ECO:0007669"/>
    <property type="project" value="TreeGrafter"/>
</dbReference>
<dbReference type="AlphaFoldDB" id="A0A8S0TM31"/>
<dbReference type="Proteomes" id="UP000594638">
    <property type="component" value="Unassembled WGS sequence"/>
</dbReference>
<feature type="non-terminal residue" evidence="2">
    <location>
        <position position="320"/>
    </location>
</feature>
<organism evidence="2 3">
    <name type="scientific">Olea europaea subsp. europaea</name>
    <dbReference type="NCBI Taxonomy" id="158383"/>
    <lineage>
        <taxon>Eukaryota</taxon>
        <taxon>Viridiplantae</taxon>
        <taxon>Streptophyta</taxon>
        <taxon>Embryophyta</taxon>
        <taxon>Tracheophyta</taxon>
        <taxon>Spermatophyta</taxon>
        <taxon>Magnoliopsida</taxon>
        <taxon>eudicotyledons</taxon>
        <taxon>Gunneridae</taxon>
        <taxon>Pentapetalae</taxon>
        <taxon>asterids</taxon>
        <taxon>lamiids</taxon>
        <taxon>Lamiales</taxon>
        <taxon>Oleaceae</taxon>
        <taxon>Oleeae</taxon>
        <taxon>Olea</taxon>
    </lineage>
</organism>
<dbReference type="Pfam" id="PF14745">
    <property type="entry name" value="WASH-4_N"/>
    <property type="match status" value="1"/>
</dbReference>
<proteinExistence type="predicted"/>
<feature type="domain" description="WASH complex subunit 4 N-terminal" evidence="1">
    <location>
        <begin position="2"/>
        <end position="319"/>
    </location>
</feature>
<dbReference type="PANTHER" id="PTHR31409">
    <property type="entry name" value="WASH COMPLEX SUBUNIT 4"/>
    <property type="match status" value="1"/>
</dbReference>
<keyword evidence="3" id="KW-1185">Reference proteome</keyword>
<accession>A0A8S0TM31</accession>
<evidence type="ECO:0000259" key="1">
    <source>
        <dbReference type="Pfam" id="PF14745"/>
    </source>
</evidence>
<dbReference type="GO" id="GO:0071203">
    <property type="term" value="C:WASH complex"/>
    <property type="evidence" value="ECO:0007669"/>
    <property type="project" value="InterPro"/>
</dbReference>
<evidence type="ECO:0000313" key="2">
    <source>
        <dbReference type="EMBL" id="CAA3004920.1"/>
    </source>
</evidence>
<sequence length="320" mass="37828">MLLYYGENSNTRPVKQIGDMLKDIHDLFNLIKYAYKLLADIVRQLDAVYYFQWNHKLMCDNNICLYDIFLCIGELLMSFLTLDEIVSNQVLFMEHWNAYKQVVIAQLQGNTYSEIDNRKVKVLLNLMNEIENTILSEKIFANAMRIKFVDVKSNIKLCTSIQSCIKMNIAKFENKQLSELTHHKCLQFVKLSALYVLYINIHGMNDKKLFKQVWDCFKKYTFFTMHCNVVWFPDVFFKKHVNINIDNFIDKKCMNSIAGIRDNYILHSHENLHKEVSIYNMYVLSWVIKFDEIIKKDISHMRLGEIKQLVNIVLDGLTLS</sequence>
<dbReference type="Gramene" id="OE9A114968T1">
    <property type="protein sequence ID" value="OE9A114968C1"/>
    <property type="gene ID" value="OE9A114968"/>
</dbReference>